<keyword evidence="17" id="KW-0964">Secreted</keyword>
<feature type="binding site" evidence="14">
    <location>
        <position position="76"/>
    </location>
    <ligand>
        <name>Ca(2+)</name>
        <dbReference type="ChEBI" id="CHEBI:29108"/>
        <label>1</label>
    </ligand>
</feature>
<dbReference type="InterPro" id="IPR000823">
    <property type="entry name" value="Peroxidase_pln"/>
</dbReference>
<dbReference type="FunFam" id="1.10.420.10:FF:000001">
    <property type="entry name" value="Peroxidase"/>
    <property type="match status" value="1"/>
</dbReference>
<evidence type="ECO:0000256" key="4">
    <source>
        <dbReference type="ARBA" id="ARBA00022559"/>
    </source>
</evidence>
<evidence type="ECO:0000256" key="16">
    <source>
        <dbReference type="PIRSR" id="PIRSR600823-5"/>
    </source>
</evidence>
<dbReference type="PANTHER" id="PTHR31388:SF233">
    <property type="entry name" value="PEROXIDASE"/>
    <property type="match status" value="1"/>
</dbReference>
<feature type="site" description="Transition state stabilizer" evidence="15">
    <location>
        <position position="62"/>
    </location>
</feature>
<dbReference type="InterPro" id="IPR019793">
    <property type="entry name" value="Peroxidases_heam-ligand_BS"/>
</dbReference>
<protein>
    <recommendedName>
        <fullName evidence="3 17">Peroxidase</fullName>
        <ecNumber evidence="3 17">1.11.1.7</ecNumber>
    </recommendedName>
</protein>
<dbReference type="Pfam" id="PF00141">
    <property type="entry name" value="peroxidase"/>
    <property type="match status" value="1"/>
</dbReference>
<feature type="chain" id="PRO_5005127694" description="Peroxidase" evidence="17">
    <location>
        <begin position="25"/>
        <end position="327"/>
    </location>
</feature>
<dbReference type="PROSITE" id="PS00435">
    <property type="entry name" value="PEROXIDASE_1"/>
    <property type="match status" value="1"/>
</dbReference>
<comment type="catalytic activity">
    <reaction evidence="1 17">
        <text>2 a phenolic donor + H2O2 = 2 a phenolic radical donor + 2 H2O</text>
        <dbReference type="Rhea" id="RHEA:56136"/>
        <dbReference type="ChEBI" id="CHEBI:15377"/>
        <dbReference type="ChEBI" id="CHEBI:16240"/>
        <dbReference type="ChEBI" id="CHEBI:139520"/>
        <dbReference type="ChEBI" id="CHEBI:139521"/>
        <dbReference type="EC" id="1.11.1.7"/>
    </reaction>
</comment>
<dbReference type="GO" id="GO:0005576">
    <property type="term" value="C:extracellular region"/>
    <property type="evidence" value="ECO:0007669"/>
    <property type="project" value="UniProtKB-SubCell"/>
</dbReference>
<comment type="cofactor">
    <cofactor evidence="14 17">
        <name>Ca(2+)</name>
        <dbReference type="ChEBI" id="CHEBI:29108"/>
    </cofactor>
    <text evidence="14 17">Binds 2 calcium ions per subunit.</text>
</comment>
<feature type="disulfide bond" evidence="16">
    <location>
        <begin position="121"/>
        <end position="323"/>
    </location>
</feature>
<keyword evidence="7 14" id="KW-0106">Calcium</keyword>
<evidence type="ECO:0000256" key="15">
    <source>
        <dbReference type="PIRSR" id="PIRSR600823-4"/>
    </source>
</evidence>
<feature type="binding site" evidence="14">
    <location>
        <position position="88"/>
    </location>
    <ligand>
        <name>Ca(2+)</name>
        <dbReference type="ChEBI" id="CHEBI:29108"/>
        <label>1</label>
    </ligand>
</feature>
<feature type="binding site" evidence="14">
    <location>
        <position position="245"/>
    </location>
    <ligand>
        <name>Ca(2+)</name>
        <dbReference type="ChEBI" id="CHEBI:29108"/>
        <label>2</label>
    </ligand>
</feature>
<feature type="disulfide bond" evidence="16">
    <location>
        <begin position="200"/>
        <end position="227"/>
    </location>
</feature>
<dbReference type="PRINTS" id="PR00461">
    <property type="entry name" value="PLPEROXIDASE"/>
</dbReference>
<keyword evidence="5 17" id="KW-0349">Heme</keyword>
<evidence type="ECO:0000256" key="12">
    <source>
        <dbReference type="PIRSR" id="PIRSR600823-1"/>
    </source>
</evidence>
<feature type="binding site" evidence="14">
    <location>
        <position position="70"/>
    </location>
    <ligand>
        <name>Ca(2+)</name>
        <dbReference type="ChEBI" id="CHEBI:29108"/>
        <label>1</label>
    </ligand>
</feature>
<comment type="subcellular location">
    <subcellularLocation>
        <location evidence="17">Secreted</location>
    </subcellularLocation>
</comment>
<evidence type="ECO:0000256" key="5">
    <source>
        <dbReference type="ARBA" id="ARBA00022617"/>
    </source>
</evidence>
<feature type="binding site" evidence="14">
    <location>
        <position position="72"/>
    </location>
    <ligand>
        <name>Ca(2+)</name>
        <dbReference type="ChEBI" id="CHEBI:29108"/>
        <label>1</label>
    </ligand>
</feature>
<organism evidence="19">
    <name type="scientific">Rubia cordifolia</name>
    <name type="common">Indian madder</name>
    <dbReference type="NCBI Taxonomy" id="339321"/>
    <lineage>
        <taxon>Eukaryota</taxon>
        <taxon>Viridiplantae</taxon>
        <taxon>Streptophyta</taxon>
        <taxon>Embryophyta</taxon>
        <taxon>Tracheophyta</taxon>
        <taxon>Spermatophyta</taxon>
        <taxon>Magnoliopsida</taxon>
        <taxon>eudicotyledons</taxon>
        <taxon>Gunneridae</taxon>
        <taxon>Pentapetalae</taxon>
        <taxon>asterids</taxon>
        <taxon>lamiids</taxon>
        <taxon>Gentianales</taxon>
        <taxon>Rubiaceae</taxon>
        <taxon>Rubioideae</taxon>
        <taxon>Rubieae</taxon>
        <taxon>Rubia</taxon>
    </lineage>
</organism>
<feature type="binding site" evidence="14">
    <location>
        <position position="67"/>
    </location>
    <ligand>
        <name>Ca(2+)</name>
        <dbReference type="ChEBI" id="CHEBI:29108"/>
        <label>1</label>
    </ligand>
</feature>
<evidence type="ECO:0000313" key="19">
    <source>
        <dbReference type="EMBL" id="ADN96691.1"/>
    </source>
</evidence>
<feature type="binding site" description="axial binding residue" evidence="14">
    <location>
        <position position="193"/>
    </location>
    <ligand>
        <name>heme b</name>
        <dbReference type="ChEBI" id="CHEBI:60344"/>
    </ligand>
    <ligandPart>
        <name>Fe</name>
        <dbReference type="ChEBI" id="CHEBI:18248"/>
    </ligandPart>
</feature>
<dbReference type="PRINTS" id="PR00458">
    <property type="entry name" value="PEROXIDASE"/>
</dbReference>
<reference evidence="19" key="1">
    <citation type="journal article" date="2012" name="Plant Cell Rep.">
        <title>Molecular cloning and characterization of seven class III peroxidases induced by overexpression of the agrobacterial rolB gene in Rubia cordifolia transgenic callus cultures.</title>
        <authorList>
            <person name="Veremeichik G.N."/>
            <person name="Shkryl Y.N."/>
            <person name="Bulgakov V.P."/>
            <person name="Avramenko T.V."/>
            <person name="Zhuravlev Y.N."/>
        </authorList>
    </citation>
    <scope>NUCLEOTIDE SEQUENCE</scope>
</reference>
<comment type="function">
    <text evidence="17">Removal of H(2)O(2), oxidation of toxic reductants, biosynthesis and degradation of lignin, suberization, auxin catabolism, response to environmental stresses such as wounding, pathogen attack and oxidative stress.</text>
</comment>
<feature type="binding site" evidence="13">
    <location>
        <position position="163"/>
    </location>
    <ligand>
        <name>substrate</name>
    </ligand>
</feature>
<evidence type="ECO:0000256" key="8">
    <source>
        <dbReference type="ARBA" id="ARBA00023002"/>
    </source>
</evidence>
<dbReference type="CDD" id="cd00693">
    <property type="entry name" value="secretory_peroxidase"/>
    <property type="match status" value="1"/>
</dbReference>
<proteinExistence type="evidence at transcript level"/>
<dbReference type="GO" id="GO:0020037">
    <property type="term" value="F:heme binding"/>
    <property type="evidence" value="ECO:0007669"/>
    <property type="project" value="UniProtKB-UniRule"/>
</dbReference>
<evidence type="ECO:0000256" key="2">
    <source>
        <dbReference type="ARBA" id="ARBA00006873"/>
    </source>
</evidence>
<feature type="binding site" evidence="14">
    <location>
        <position position="194"/>
    </location>
    <ligand>
        <name>Ca(2+)</name>
        <dbReference type="ChEBI" id="CHEBI:29108"/>
        <label>2</label>
    </ligand>
</feature>
<dbReference type="EC" id="1.11.1.7" evidence="3 17"/>
<evidence type="ECO:0000259" key="18">
    <source>
        <dbReference type="PROSITE" id="PS50873"/>
    </source>
</evidence>
<evidence type="ECO:0000256" key="17">
    <source>
        <dbReference type="RuleBase" id="RU362060"/>
    </source>
</evidence>
<dbReference type="PROSITE" id="PS00436">
    <property type="entry name" value="PEROXIDASE_2"/>
    <property type="match status" value="1"/>
</dbReference>
<evidence type="ECO:0000256" key="13">
    <source>
        <dbReference type="PIRSR" id="PIRSR600823-2"/>
    </source>
</evidence>
<dbReference type="EMBL" id="HM807271">
    <property type="protein sequence ID" value="ADN96691.1"/>
    <property type="molecule type" value="mRNA"/>
</dbReference>
<dbReference type="SUPFAM" id="SSF48113">
    <property type="entry name" value="Heme-dependent peroxidases"/>
    <property type="match status" value="1"/>
</dbReference>
<dbReference type="InterPro" id="IPR002016">
    <property type="entry name" value="Haem_peroxidase"/>
</dbReference>
<dbReference type="PANTHER" id="PTHR31388">
    <property type="entry name" value="PEROXIDASE 72-RELATED"/>
    <property type="match status" value="1"/>
</dbReference>
<keyword evidence="17" id="KW-0732">Signal</keyword>
<sequence>MASKTLMYAVSLLLLVSGAFVCEATLSPTFYDVICPKAAAAIRNIVRTAVSRERRMAASLVRLHFHDCFVQGCDGSVLLDETATIRSEKFSFANNNSIRGFNVIDEAKRAVEKLCPQKFSCADIIALAARDATVAVGGPTWTVKLGRRDSTTANRALADRDIPNSFHDLPVLIARFAAKGLNTREMVALSGSHTLGQSRCISFRARLYGGNGTNIDPNFARMRRRGCPPAGGGGDFNLAPLDLVTPNSFDNNYFRNLQQRKGLLNSDQVLFNWSFGSDRQHRYLTTSKGRRFLLQNLLQPMVKMGDISPLTGINGIIRAAWCCSALN</sequence>
<feature type="active site" description="Proton acceptor" evidence="12">
    <location>
        <position position="66"/>
    </location>
</feature>
<dbReference type="Gene3D" id="1.10.520.10">
    <property type="match status" value="1"/>
</dbReference>
<accession>E2J5C1</accession>
<feature type="domain" description="Plant heme peroxidase family profile" evidence="18">
    <location>
        <begin position="25"/>
        <end position="318"/>
    </location>
</feature>
<evidence type="ECO:0000256" key="1">
    <source>
        <dbReference type="ARBA" id="ARBA00000189"/>
    </source>
</evidence>
<comment type="similarity">
    <text evidence="2">Belongs to the peroxidase family. Ascorbate peroxidase subfamily.</text>
</comment>
<evidence type="ECO:0000256" key="7">
    <source>
        <dbReference type="ARBA" id="ARBA00022837"/>
    </source>
</evidence>
<dbReference type="PROSITE" id="PS50873">
    <property type="entry name" value="PEROXIDASE_4"/>
    <property type="match status" value="1"/>
</dbReference>
<keyword evidence="17" id="KW-0376">Hydrogen peroxide</keyword>
<dbReference type="GO" id="GO:0006979">
    <property type="term" value="P:response to oxidative stress"/>
    <property type="evidence" value="ECO:0007669"/>
    <property type="project" value="UniProtKB-UniRule"/>
</dbReference>
<dbReference type="AlphaFoldDB" id="E2J5C1"/>
<keyword evidence="10 16" id="KW-1015">Disulfide bond</keyword>
<feature type="binding site" evidence="14">
    <location>
        <position position="74"/>
    </location>
    <ligand>
        <name>Ca(2+)</name>
        <dbReference type="ChEBI" id="CHEBI:29108"/>
        <label>1</label>
    </ligand>
</feature>
<name>E2J5C1_RUBCO</name>
<feature type="binding site" evidence="14">
    <location>
        <position position="250"/>
    </location>
    <ligand>
        <name>Ca(2+)</name>
        <dbReference type="ChEBI" id="CHEBI:29108"/>
        <label>2</label>
    </ligand>
</feature>
<feature type="signal peptide" evidence="17">
    <location>
        <begin position="1"/>
        <end position="24"/>
    </location>
</feature>
<dbReference type="InterPro" id="IPR010255">
    <property type="entry name" value="Haem_peroxidase_sf"/>
</dbReference>
<evidence type="ECO:0000256" key="9">
    <source>
        <dbReference type="ARBA" id="ARBA00023004"/>
    </source>
</evidence>
<evidence type="ECO:0000256" key="6">
    <source>
        <dbReference type="ARBA" id="ARBA00022723"/>
    </source>
</evidence>
<feature type="disulfide bond" evidence="16">
    <location>
        <begin position="68"/>
        <end position="73"/>
    </location>
</feature>
<evidence type="ECO:0000256" key="10">
    <source>
        <dbReference type="ARBA" id="ARBA00023157"/>
    </source>
</evidence>
<dbReference type="GO" id="GO:0046872">
    <property type="term" value="F:metal ion binding"/>
    <property type="evidence" value="ECO:0007669"/>
    <property type="project" value="UniProtKB-UniRule"/>
</dbReference>
<feature type="binding site" evidence="14">
    <location>
        <position position="242"/>
    </location>
    <ligand>
        <name>Ca(2+)</name>
        <dbReference type="ChEBI" id="CHEBI:29108"/>
        <label>2</label>
    </ligand>
</feature>
<comment type="cofactor">
    <cofactor evidence="14 17">
        <name>heme b</name>
        <dbReference type="ChEBI" id="CHEBI:60344"/>
    </cofactor>
    <text evidence="14 17">Binds 1 heme b (iron(II)-protoporphyrin IX) group per subunit.</text>
</comment>
<dbReference type="FunFam" id="1.10.520.10:FF:000009">
    <property type="entry name" value="Peroxidase"/>
    <property type="match status" value="1"/>
</dbReference>
<evidence type="ECO:0000256" key="11">
    <source>
        <dbReference type="ARBA" id="ARBA00023180"/>
    </source>
</evidence>
<keyword evidence="4 17" id="KW-0575">Peroxidase</keyword>
<dbReference type="GO" id="GO:0042744">
    <property type="term" value="P:hydrogen peroxide catabolic process"/>
    <property type="evidence" value="ECO:0007669"/>
    <property type="project" value="UniProtKB-KW"/>
</dbReference>
<evidence type="ECO:0000256" key="14">
    <source>
        <dbReference type="PIRSR" id="PIRSR600823-3"/>
    </source>
</evidence>
<keyword evidence="8 17" id="KW-0560">Oxidoreductase</keyword>
<dbReference type="InterPro" id="IPR033905">
    <property type="entry name" value="Secretory_peroxidase"/>
</dbReference>
<dbReference type="InterPro" id="IPR019794">
    <property type="entry name" value="Peroxidases_AS"/>
</dbReference>
<dbReference type="GO" id="GO:0140825">
    <property type="term" value="F:lactoperoxidase activity"/>
    <property type="evidence" value="ECO:0007669"/>
    <property type="project" value="UniProtKB-EC"/>
</dbReference>
<evidence type="ECO:0000256" key="3">
    <source>
        <dbReference type="ARBA" id="ARBA00012313"/>
    </source>
</evidence>
<keyword evidence="11" id="KW-0325">Glycoprotein</keyword>
<keyword evidence="6 14" id="KW-0479">Metal-binding</keyword>
<comment type="similarity">
    <text evidence="17">Belongs to the peroxidase family. Classical plant (class III) peroxidase subfamily.</text>
</comment>
<keyword evidence="9 14" id="KW-0408">Iron</keyword>
<feature type="disulfide bond" evidence="16">
    <location>
        <begin position="35"/>
        <end position="115"/>
    </location>
</feature>
<dbReference type="Gene3D" id="1.10.420.10">
    <property type="entry name" value="Peroxidase, domain 2"/>
    <property type="match status" value="1"/>
</dbReference>